<dbReference type="GO" id="GO:0051537">
    <property type="term" value="F:2 iron, 2 sulfur cluster binding"/>
    <property type="evidence" value="ECO:0007669"/>
    <property type="project" value="UniProtKB-KW"/>
</dbReference>
<dbReference type="GO" id="GO:0009055">
    <property type="term" value="F:electron transfer activity"/>
    <property type="evidence" value="ECO:0007669"/>
    <property type="project" value="TreeGrafter"/>
</dbReference>
<comment type="cofactor">
    <cofactor evidence="6">
        <name>[2Fe-2S] cluster</name>
        <dbReference type="ChEBI" id="CHEBI:190135"/>
    </cofactor>
</comment>
<evidence type="ECO:0000256" key="2">
    <source>
        <dbReference type="ARBA" id="ARBA00022714"/>
    </source>
</evidence>
<evidence type="ECO:0000256" key="5">
    <source>
        <dbReference type="ARBA" id="ARBA00023014"/>
    </source>
</evidence>
<dbReference type="PRINTS" id="PR00355">
    <property type="entry name" value="ADRENODOXIN"/>
</dbReference>
<dbReference type="EMBL" id="OY288114">
    <property type="protein sequence ID" value="CAJ0882076.1"/>
    <property type="molecule type" value="Genomic_DNA"/>
</dbReference>
<dbReference type="InterPro" id="IPR001041">
    <property type="entry name" value="2Fe-2S_ferredoxin-type"/>
</dbReference>
<keyword evidence="2" id="KW-0001">2Fe-2S</keyword>
<dbReference type="PANTHER" id="PTHR23426">
    <property type="entry name" value="FERREDOXIN/ADRENODOXIN"/>
    <property type="match status" value="1"/>
</dbReference>
<reference evidence="8" key="1">
    <citation type="submission" date="2023-07" db="EMBL/GenBank/DDBJ databases">
        <authorList>
            <person name="Pelsma A.J. K."/>
        </authorList>
    </citation>
    <scope>NUCLEOTIDE SEQUENCE</scope>
</reference>
<sequence length="129" mass="13795">MVKMSFDDTATRYGAEPGGGAPTKVKITFVDSTGQARTVEGEVGSTVMETARRNDIPGIAAECGGACACATCHVYVDEKWTEKTGKPSQMEEDMLDFAFDVKPNSRLCCQITVRPELDGLVVNTPAQQG</sequence>
<dbReference type="GO" id="GO:0046872">
    <property type="term" value="F:metal ion binding"/>
    <property type="evidence" value="ECO:0007669"/>
    <property type="project" value="UniProtKB-KW"/>
</dbReference>
<dbReference type="InterPro" id="IPR012675">
    <property type="entry name" value="Beta-grasp_dom_sf"/>
</dbReference>
<name>A0AA48RAF8_9ZZZZ</name>
<evidence type="ECO:0000256" key="3">
    <source>
        <dbReference type="ARBA" id="ARBA00022723"/>
    </source>
</evidence>
<comment type="similarity">
    <text evidence="1">Belongs to the adrenodoxin/putidaredoxin family.</text>
</comment>
<dbReference type="GO" id="GO:0140647">
    <property type="term" value="P:P450-containing electron transport chain"/>
    <property type="evidence" value="ECO:0007669"/>
    <property type="project" value="InterPro"/>
</dbReference>
<dbReference type="Gene3D" id="3.10.20.30">
    <property type="match status" value="1"/>
</dbReference>
<keyword evidence="3" id="KW-0479">Metal-binding</keyword>
<dbReference type="PROSITE" id="PS51085">
    <property type="entry name" value="2FE2S_FER_2"/>
    <property type="match status" value="1"/>
</dbReference>
<evidence type="ECO:0000313" key="8">
    <source>
        <dbReference type="EMBL" id="CAJ0882076.1"/>
    </source>
</evidence>
<evidence type="ECO:0000256" key="6">
    <source>
        <dbReference type="ARBA" id="ARBA00034078"/>
    </source>
</evidence>
<dbReference type="PROSITE" id="PS00814">
    <property type="entry name" value="ADX"/>
    <property type="match status" value="1"/>
</dbReference>
<organism evidence="8">
    <name type="scientific">freshwater sediment metagenome</name>
    <dbReference type="NCBI Taxonomy" id="556182"/>
    <lineage>
        <taxon>unclassified sequences</taxon>
        <taxon>metagenomes</taxon>
        <taxon>ecological metagenomes</taxon>
    </lineage>
</organism>
<dbReference type="CDD" id="cd00207">
    <property type="entry name" value="fer2"/>
    <property type="match status" value="1"/>
</dbReference>
<feature type="domain" description="2Fe-2S ferredoxin-type" evidence="7">
    <location>
        <begin position="25"/>
        <end position="128"/>
    </location>
</feature>
<evidence type="ECO:0000256" key="4">
    <source>
        <dbReference type="ARBA" id="ARBA00023004"/>
    </source>
</evidence>
<dbReference type="GO" id="GO:0005739">
    <property type="term" value="C:mitochondrion"/>
    <property type="evidence" value="ECO:0007669"/>
    <property type="project" value="TreeGrafter"/>
</dbReference>
<dbReference type="SUPFAM" id="SSF54292">
    <property type="entry name" value="2Fe-2S ferredoxin-like"/>
    <property type="match status" value="1"/>
</dbReference>
<dbReference type="AlphaFoldDB" id="A0AA48RAF8"/>
<keyword evidence="4" id="KW-0408">Iron</keyword>
<dbReference type="InterPro" id="IPR001055">
    <property type="entry name" value="Adrenodoxin-like"/>
</dbReference>
<dbReference type="PANTHER" id="PTHR23426:SF65">
    <property type="entry name" value="FERREDOXIN-2, MITOCHONDRIAL"/>
    <property type="match status" value="1"/>
</dbReference>
<keyword evidence="5" id="KW-0411">Iron-sulfur</keyword>
<dbReference type="InterPro" id="IPR018298">
    <property type="entry name" value="Adrenodoxin_Fe-S_BS"/>
</dbReference>
<dbReference type="Pfam" id="PF00111">
    <property type="entry name" value="Fer2"/>
    <property type="match status" value="1"/>
</dbReference>
<accession>A0AA48RAF8</accession>
<proteinExistence type="inferred from homology"/>
<evidence type="ECO:0000259" key="7">
    <source>
        <dbReference type="PROSITE" id="PS51085"/>
    </source>
</evidence>
<protein>
    <recommendedName>
        <fullName evidence="7">2Fe-2S ferredoxin-type domain-containing protein</fullName>
    </recommendedName>
</protein>
<gene>
    <name evidence="8" type="ORF">AMST5_03304</name>
</gene>
<dbReference type="InterPro" id="IPR036010">
    <property type="entry name" value="2Fe-2S_ferredoxin-like_sf"/>
</dbReference>
<evidence type="ECO:0000256" key="1">
    <source>
        <dbReference type="ARBA" id="ARBA00010914"/>
    </source>
</evidence>